<keyword evidence="3" id="KW-1185">Reference proteome</keyword>
<evidence type="ECO:0000313" key="2">
    <source>
        <dbReference type="EMBL" id="EWS76142.1"/>
    </source>
</evidence>
<sequence length="312" mass="37907">MTIQNKQINYFYSRLSVKFERLVQFAKAEPKPNAPQSRNIFPLFKYRRKNIINQLVIQEKKMKKKYEIVKNELLIIKQVFKIQKMNELNQESYQKKKQVQQKRKINQIKIKQTNLISLNSFLQLKISHPQQIYYFYQSLSVKFESLVQFAKAEPKPDTPISPIQFALLNMKKKYIIIQLVIYKEKIVKQEKKPKVQQKRKLKINQIKSQQTNQKIYFVLNSFFITKNITKKKKINYFYSRLSVKFERLVQFAKAEPKPNTRQSSIELKLFKYYERIYNQLVIWKEKMMKNVKQLEINYKRKGQKQKNQLNQE</sequence>
<dbReference type="RefSeq" id="XP_012651321.1">
    <property type="nucleotide sequence ID" value="XM_012795867.1"/>
</dbReference>
<dbReference type="Proteomes" id="UP000009168">
    <property type="component" value="Unassembled WGS sequence"/>
</dbReference>
<dbReference type="EMBL" id="GG662835">
    <property type="protein sequence ID" value="EWS76142.1"/>
    <property type="molecule type" value="Genomic_DNA"/>
</dbReference>
<protein>
    <submittedName>
        <fullName evidence="2">Uncharacterized protein</fullName>
    </submittedName>
</protein>
<feature type="coiled-coil region" evidence="1">
    <location>
        <begin position="52"/>
        <end position="102"/>
    </location>
</feature>
<organism evidence="2 3">
    <name type="scientific">Tetrahymena thermophila (strain SB210)</name>
    <dbReference type="NCBI Taxonomy" id="312017"/>
    <lineage>
        <taxon>Eukaryota</taxon>
        <taxon>Sar</taxon>
        <taxon>Alveolata</taxon>
        <taxon>Ciliophora</taxon>
        <taxon>Intramacronucleata</taxon>
        <taxon>Oligohymenophorea</taxon>
        <taxon>Hymenostomatida</taxon>
        <taxon>Tetrahymenina</taxon>
        <taxon>Tetrahymenidae</taxon>
        <taxon>Tetrahymena</taxon>
    </lineage>
</organism>
<dbReference type="AlphaFoldDB" id="W7XEJ0"/>
<evidence type="ECO:0000313" key="3">
    <source>
        <dbReference type="Proteomes" id="UP000009168"/>
    </source>
</evidence>
<gene>
    <name evidence="2" type="ORF">TTHERM_001296389</name>
</gene>
<dbReference type="KEGG" id="tet:TTHERM_001296389"/>
<accession>W7XEJ0</accession>
<evidence type="ECO:0000256" key="1">
    <source>
        <dbReference type="SAM" id="Coils"/>
    </source>
</evidence>
<dbReference type="GeneID" id="24442109"/>
<dbReference type="InParanoid" id="W7XEJ0"/>
<keyword evidence="1" id="KW-0175">Coiled coil</keyword>
<name>W7XEJ0_TETTS</name>
<proteinExistence type="predicted"/>
<reference evidence="3" key="1">
    <citation type="journal article" date="2006" name="PLoS Biol.">
        <title>Macronuclear genome sequence of the ciliate Tetrahymena thermophila, a model eukaryote.</title>
        <authorList>
            <person name="Eisen J.A."/>
            <person name="Coyne R.S."/>
            <person name="Wu M."/>
            <person name="Wu D."/>
            <person name="Thiagarajan M."/>
            <person name="Wortman J.R."/>
            <person name="Badger J.H."/>
            <person name="Ren Q."/>
            <person name="Amedeo P."/>
            <person name="Jones K.M."/>
            <person name="Tallon L.J."/>
            <person name="Delcher A.L."/>
            <person name="Salzberg S.L."/>
            <person name="Silva J.C."/>
            <person name="Haas B.J."/>
            <person name="Majoros W.H."/>
            <person name="Farzad M."/>
            <person name="Carlton J.M."/>
            <person name="Smith R.K. Jr."/>
            <person name="Garg J."/>
            <person name="Pearlman R.E."/>
            <person name="Karrer K.M."/>
            <person name="Sun L."/>
            <person name="Manning G."/>
            <person name="Elde N.C."/>
            <person name="Turkewitz A.P."/>
            <person name="Asai D.J."/>
            <person name="Wilkes D.E."/>
            <person name="Wang Y."/>
            <person name="Cai H."/>
            <person name="Collins K."/>
            <person name="Stewart B.A."/>
            <person name="Lee S.R."/>
            <person name="Wilamowska K."/>
            <person name="Weinberg Z."/>
            <person name="Ruzzo W.L."/>
            <person name="Wloga D."/>
            <person name="Gaertig J."/>
            <person name="Frankel J."/>
            <person name="Tsao C.-C."/>
            <person name="Gorovsky M.A."/>
            <person name="Keeling P.J."/>
            <person name="Waller R.F."/>
            <person name="Patron N.J."/>
            <person name="Cherry J.M."/>
            <person name="Stover N.A."/>
            <person name="Krieger C.J."/>
            <person name="del Toro C."/>
            <person name="Ryder H.F."/>
            <person name="Williamson S.C."/>
            <person name="Barbeau R.A."/>
            <person name="Hamilton E.P."/>
            <person name="Orias E."/>
        </authorList>
    </citation>
    <scope>NUCLEOTIDE SEQUENCE [LARGE SCALE GENOMIC DNA]</scope>
    <source>
        <strain evidence="3">SB210</strain>
    </source>
</reference>